<evidence type="ECO:0000313" key="3">
    <source>
        <dbReference type="Proteomes" id="UP001206692"/>
    </source>
</evidence>
<evidence type="ECO:0000313" key="2">
    <source>
        <dbReference type="EMBL" id="MCQ5343772.1"/>
    </source>
</evidence>
<dbReference type="InterPro" id="IPR013780">
    <property type="entry name" value="Glyco_hydro_b"/>
</dbReference>
<dbReference type="RefSeq" id="WP_256186336.1">
    <property type="nucleotide sequence ID" value="NZ_JANGEW010000233.1"/>
</dbReference>
<feature type="non-terminal residue" evidence="2">
    <location>
        <position position="72"/>
    </location>
</feature>
<comment type="caution">
    <text evidence="2">The sequence shown here is derived from an EMBL/GenBank/DDBJ whole genome shotgun (WGS) entry which is preliminary data.</text>
</comment>
<keyword evidence="3" id="KW-1185">Reference proteome</keyword>
<proteinExistence type="predicted"/>
<organism evidence="2 3">
    <name type="scientific">Megasphaera massiliensis</name>
    <dbReference type="NCBI Taxonomy" id="1232428"/>
    <lineage>
        <taxon>Bacteria</taxon>
        <taxon>Bacillati</taxon>
        <taxon>Bacillota</taxon>
        <taxon>Negativicutes</taxon>
        <taxon>Veillonellales</taxon>
        <taxon>Veillonellaceae</taxon>
        <taxon>Megasphaera</taxon>
    </lineage>
</organism>
<dbReference type="EMBL" id="JANGEW010000233">
    <property type="protein sequence ID" value="MCQ5343772.1"/>
    <property type="molecule type" value="Genomic_DNA"/>
</dbReference>
<accession>A0ABT1SVK7</accession>
<sequence>VRHSYRIGVPVKVDYVEVFNSDAEALGGSNVLNEGVFTAQHVPMHGMDQSIELTLPPLSTIYLRLTEDSKHL</sequence>
<reference evidence="2 3" key="1">
    <citation type="submission" date="2022-06" db="EMBL/GenBank/DDBJ databases">
        <title>Isolation of gut microbiota from human fecal samples.</title>
        <authorList>
            <person name="Pamer E.G."/>
            <person name="Barat B."/>
            <person name="Waligurski E."/>
            <person name="Medina S."/>
            <person name="Paddock L."/>
            <person name="Mostad J."/>
        </authorList>
    </citation>
    <scope>NUCLEOTIDE SEQUENCE [LARGE SCALE GENOMIC DNA]</scope>
    <source>
        <strain evidence="2 3">DFI.1.1</strain>
    </source>
</reference>
<feature type="non-terminal residue" evidence="2">
    <location>
        <position position="1"/>
    </location>
</feature>
<evidence type="ECO:0000259" key="1">
    <source>
        <dbReference type="Pfam" id="PF02806"/>
    </source>
</evidence>
<protein>
    <submittedName>
        <fullName evidence="2">Alpha amylase C-terminal domain-containing protein</fullName>
    </submittedName>
</protein>
<dbReference type="Proteomes" id="UP001206692">
    <property type="component" value="Unassembled WGS sequence"/>
</dbReference>
<dbReference type="InterPro" id="IPR006048">
    <property type="entry name" value="A-amylase/branching_C"/>
</dbReference>
<feature type="domain" description="Alpha-amylase/branching enzyme C-terminal all beta" evidence="1">
    <location>
        <begin position="2"/>
        <end position="65"/>
    </location>
</feature>
<name>A0ABT1SVK7_9FIRM</name>
<dbReference type="Pfam" id="PF02806">
    <property type="entry name" value="Alpha-amylase_C"/>
    <property type="match status" value="1"/>
</dbReference>
<dbReference type="SUPFAM" id="SSF51011">
    <property type="entry name" value="Glycosyl hydrolase domain"/>
    <property type="match status" value="1"/>
</dbReference>
<gene>
    <name evidence="2" type="ORF">NE675_12200</name>
</gene>
<dbReference type="Gene3D" id="2.60.40.1180">
    <property type="entry name" value="Golgi alpha-mannosidase II"/>
    <property type="match status" value="1"/>
</dbReference>